<dbReference type="Proteomes" id="UP001201812">
    <property type="component" value="Unassembled WGS sequence"/>
</dbReference>
<keyword evidence="4" id="KW-1185">Reference proteome</keyword>
<dbReference type="EMBL" id="JAKKPZ010000001">
    <property type="protein sequence ID" value="KAI1729084.1"/>
    <property type="molecule type" value="Genomic_DNA"/>
</dbReference>
<protein>
    <submittedName>
        <fullName evidence="3">Cuticlin-like protein 19</fullName>
    </submittedName>
</protein>
<comment type="caution">
    <text evidence="3">The sequence shown here is derived from an EMBL/GenBank/DDBJ whole genome shotgun (WGS) entry which is preliminary data.</text>
</comment>
<dbReference type="AlphaFoldDB" id="A0AAD4NM91"/>
<evidence type="ECO:0000256" key="2">
    <source>
        <dbReference type="SAM" id="Phobius"/>
    </source>
</evidence>
<evidence type="ECO:0000313" key="4">
    <source>
        <dbReference type="Proteomes" id="UP001201812"/>
    </source>
</evidence>
<reference evidence="3" key="1">
    <citation type="submission" date="2022-01" db="EMBL/GenBank/DDBJ databases">
        <title>Genome Sequence Resource for Two Populations of Ditylenchus destructor, the Migratory Endoparasitic Phytonematode.</title>
        <authorList>
            <person name="Zhang H."/>
            <person name="Lin R."/>
            <person name="Xie B."/>
        </authorList>
    </citation>
    <scope>NUCLEOTIDE SEQUENCE</scope>
    <source>
        <strain evidence="3">BazhouSP</strain>
    </source>
</reference>
<feature type="transmembrane region" description="Helical" evidence="2">
    <location>
        <begin position="189"/>
        <end position="207"/>
    </location>
</feature>
<gene>
    <name evidence="3" type="ORF">DdX_01303</name>
</gene>
<name>A0AAD4NM91_9BILA</name>
<proteinExistence type="predicted"/>
<keyword evidence="2" id="KW-0812">Transmembrane</keyword>
<organism evidence="3 4">
    <name type="scientific">Ditylenchus destructor</name>
    <dbReference type="NCBI Taxonomy" id="166010"/>
    <lineage>
        <taxon>Eukaryota</taxon>
        <taxon>Metazoa</taxon>
        <taxon>Ecdysozoa</taxon>
        <taxon>Nematoda</taxon>
        <taxon>Chromadorea</taxon>
        <taxon>Rhabditida</taxon>
        <taxon>Tylenchina</taxon>
        <taxon>Tylenchomorpha</taxon>
        <taxon>Sphaerularioidea</taxon>
        <taxon>Anguinidae</taxon>
        <taxon>Anguininae</taxon>
        <taxon>Ditylenchus</taxon>
    </lineage>
</organism>
<evidence type="ECO:0000313" key="3">
    <source>
        <dbReference type="EMBL" id="KAI1729084.1"/>
    </source>
</evidence>
<feature type="region of interest" description="Disordered" evidence="1">
    <location>
        <begin position="1"/>
        <end position="22"/>
    </location>
</feature>
<accession>A0AAD4NM91</accession>
<keyword evidence="2" id="KW-1133">Transmembrane helix</keyword>
<sequence length="211" mass="23612">MASGNPENPGFGQVTDPPSRLRSGRVIRQTVALGETKPLPKFQVSQISQSRDMASGKSRIWGVVRGAAAGGPRRRPRFFPQQAELFLYSCTNEETMITTPRYDSLFHSATAAGWLAVRVVGLNYTRLSCAIRLCNICESPEYCLSITPPQCKKVDKRTPDMWNQTTVLDEICRDNSTTTPSSSFKANCSPYLCLLWINFMCIFFVILRTKT</sequence>
<keyword evidence="2" id="KW-0472">Membrane</keyword>
<evidence type="ECO:0000256" key="1">
    <source>
        <dbReference type="SAM" id="MobiDB-lite"/>
    </source>
</evidence>